<protein>
    <submittedName>
        <fullName evidence="1">Uncharacterized protein</fullName>
    </submittedName>
</protein>
<name>A0A0V1BTL4_TRISP</name>
<reference evidence="1 2" key="1">
    <citation type="submission" date="2015-01" db="EMBL/GenBank/DDBJ databases">
        <title>Evolution of Trichinella species and genotypes.</title>
        <authorList>
            <person name="Korhonen P.K."/>
            <person name="Edoardo P."/>
            <person name="Giuseppe L.R."/>
            <person name="Gasser R.B."/>
        </authorList>
    </citation>
    <scope>NUCLEOTIDE SEQUENCE [LARGE SCALE GENOMIC DNA]</scope>
    <source>
        <strain evidence="1">ISS3</strain>
    </source>
</reference>
<accession>A0A0V1BTL4</accession>
<evidence type="ECO:0000313" key="2">
    <source>
        <dbReference type="Proteomes" id="UP000054776"/>
    </source>
</evidence>
<dbReference type="Proteomes" id="UP000054776">
    <property type="component" value="Unassembled WGS sequence"/>
</dbReference>
<keyword evidence="2" id="KW-1185">Reference proteome</keyword>
<comment type="caution">
    <text evidence="1">The sequence shown here is derived from an EMBL/GenBank/DDBJ whole genome shotgun (WGS) entry which is preliminary data.</text>
</comment>
<evidence type="ECO:0000313" key="1">
    <source>
        <dbReference type="EMBL" id="KRY40587.1"/>
    </source>
</evidence>
<sequence length="66" mass="7471">MNPFEKASQAEAPPINIEGTLRNTDYLEADRTRKAKNKRLTLPIMTRLDDGNKKEQKTATRLSVAL</sequence>
<dbReference type="OrthoDB" id="5933357at2759"/>
<gene>
    <name evidence="1" type="ORF">T01_14941</name>
</gene>
<organism evidence="1 2">
    <name type="scientific">Trichinella spiralis</name>
    <name type="common">Trichina worm</name>
    <dbReference type="NCBI Taxonomy" id="6334"/>
    <lineage>
        <taxon>Eukaryota</taxon>
        <taxon>Metazoa</taxon>
        <taxon>Ecdysozoa</taxon>
        <taxon>Nematoda</taxon>
        <taxon>Enoplea</taxon>
        <taxon>Dorylaimia</taxon>
        <taxon>Trichinellida</taxon>
        <taxon>Trichinellidae</taxon>
        <taxon>Trichinella</taxon>
    </lineage>
</organism>
<dbReference type="InParanoid" id="A0A0V1BTL4"/>
<dbReference type="AlphaFoldDB" id="A0A0V1BTL4"/>
<proteinExistence type="predicted"/>
<dbReference type="EMBL" id="JYDH01000012">
    <property type="protein sequence ID" value="KRY40587.1"/>
    <property type="molecule type" value="Genomic_DNA"/>
</dbReference>